<keyword evidence="2" id="KW-1185">Reference proteome</keyword>
<evidence type="ECO:0000313" key="2">
    <source>
        <dbReference type="Proteomes" id="UP000635477"/>
    </source>
</evidence>
<gene>
    <name evidence="1" type="ORF">FZEAL_1171</name>
</gene>
<sequence length="281" mass="33052">MKIDTDHRTQPAPVLMQHNFFQYRKVCRFGWIRYLGLLGKVRLHDGPDELPIFHGMPPEDQTVQFLPEALKEIQRRALENPRNWPVTIESVIDTLGKRSECTHIDWRICFKVLGYVRREEPGRQPPASRMRQILRVAVVAYDRDRDLLAERARMDADEFLELLDTLGPDVRLSSLRQIFVSLHRMVGIDESEEEPAKCPGYMESIASFQKAIENTATPGITKEQRREHVEEALEALRKFMEYQNNDWVSEPMHHYLQHYEEWIAREAREEAAKKAEETTRE</sequence>
<dbReference type="OrthoDB" id="5102857at2759"/>
<evidence type="ECO:0000313" key="1">
    <source>
        <dbReference type="EMBL" id="KAF4983442.1"/>
    </source>
</evidence>
<dbReference type="AlphaFoldDB" id="A0A8H4UU08"/>
<accession>A0A8H4UU08</accession>
<reference evidence="1" key="1">
    <citation type="journal article" date="2020" name="BMC Genomics">
        <title>Correction to: Identification and distribution of gene clusters required for synthesis of sphingolipid metabolism inhibitors in diverse species of the filamentous fungus Fusarium.</title>
        <authorList>
            <person name="Kim H.S."/>
            <person name="Lohmar J.M."/>
            <person name="Busman M."/>
            <person name="Brown D.W."/>
            <person name="Naumann T.A."/>
            <person name="Divon H.H."/>
            <person name="Lysoe E."/>
            <person name="Uhlig S."/>
            <person name="Proctor R.H."/>
        </authorList>
    </citation>
    <scope>NUCLEOTIDE SEQUENCE</scope>
    <source>
        <strain evidence="1">NRRL 22465</strain>
    </source>
</reference>
<dbReference type="Proteomes" id="UP000635477">
    <property type="component" value="Unassembled WGS sequence"/>
</dbReference>
<dbReference type="EMBL" id="JABEYC010000065">
    <property type="protein sequence ID" value="KAF4983442.1"/>
    <property type="molecule type" value="Genomic_DNA"/>
</dbReference>
<protein>
    <submittedName>
        <fullName evidence="1">Uncharacterized protein</fullName>
    </submittedName>
</protein>
<proteinExistence type="predicted"/>
<comment type="caution">
    <text evidence="1">The sequence shown here is derived from an EMBL/GenBank/DDBJ whole genome shotgun (WGS) entry which is preliminary data.</text>
</comment>
<reference evidence="1" key="2">
    <citation type="submission" date="2020-05" db="EMBL/GenBank/DDBJ databases">
        <authorList>
            <person name="Kim H.-S."/>
            <person name="Proctor R.H."/>
            <person name="Brown D.W."/>
        </authorList>
    </citation>
    <scope>NUCLEOTIDE SEQUENCE</scope>
    <source>
        <strain evidence="1">NRRL 22465</strain>
    </source>
</reference>
<organism evidence="1 2">
    <name type="scientific">Fusarium zealandicum</name>
    <dbReference type="NCBI Taxonomy" id="1053134"/>
    <lineage>
        <taxon>Eukaryota</taxon>
        <taxon>Fungi</taxon>
        <taxon>Dikarya</taxon>
        <taxon>Ascomycota</taxon>
        <taxon>Pezizomycotina</taxon>
        <taxon>Sordariomycetes</taxon>
        <taxon>Hypocreomycetidae</taxon>
        <taxon>Hypocreales</taxon>
        <taxon>Nectriaceae</taxon>
        <taxon>Fusarium</taxon>
        <taxon>Fusarium staphyleae species complex</taxon>
    </lineage>
</organism>
<name>A0A8H4UU08_9HYPO</name>